<comment type="caution">
    <text evidence="7">The sequence shown here is derived from an EMBL/GenBank/DDBJ whole genome shotgun (WGS) entry which is preliminary data.</text>
</comment>
<dbReference type="Pfam" id="PF02776">
    <property type="entry name" value="TPP_enzyme_N"/>
    <property type="match status" value="1"/>
</dbReference>
<evidence type="ECO:0000259" key="4">
    <source>
        <dbReference type="Pfam" id="PF00205"/>
    </source>
</evidence>
<dbReference type="SUPFAM" id="SSF52467">
    <property type="entry name" value="DHS-like NAD/FAD-binding domain"/>
    <property type="match status" value="1"/>
</dbReference>
<evidence type="ECO:0008006" key="9">
    <source>
        <dbReference type="Google" id="ProtNLM"/>
    </source>
</evidence>
<organism evidence="7 8">
    <name type="scientific">Candidatus Nealsonbacteria bacterium RIFCSPHIGHO2_01_FULL_38_55</name>
    <dbReference type="NCBI Taxonomy" id="1801664"/>
    <lineage>
        <taxon>Bacteria</taxon>
        <taxon>Candidatus Nealsoniibacteriota</taxon>
    </lineage>
</organism>
<feature type="domain" description="Thiamine pyrophosphate enzyme central" evidence="4">
    <location>
        <begin position="201"/>
        <end position="335"/>
    </location>
</feature>
<dbReference type="Gene3D" id="3.40.50.1220">
    <property type="entry name" value="TPP-binding domain"/>
    <property type="match status" value="1"/>
</dbReference>
<proteinExistence type="inferred from homology"/>
<comment type="similarity">
    <text evidence="1 3">Belongs to the TPP enzyme family.</text>
</comment>
<name>A0A1G2E4B1_9BACT</name>
<dbReference type="GO" id="GO:0003984">
    <property type="term" value="F:acetolactate synthase activity"/>
    <property type="evidence" value="ECO:0007669"/>
    <property type="project" value="TreeGrafter"/>
</dbReference>
<dbReference type="AlphaFoldDB" id="A0A1G2E4B1"/>
<dbReference type="InterPro" id="IPR045229">
    <property type="entry name" value="TPP_enz"/>
</dbReference>
<evidence type="ECO:0000256" key="3">
    <source>
        <dbReference type="RuleBase" id="RU362132"/>
    </source>
</evidence>
<dbReference type="CDD" id="cd07035">
    <property type="entry name" value="TPP_PYR_POX_like"/>
    <property type="match status" value="1"/>
</dbReference>
<dbReference type="SUPFAM" id="SSF52518">
    <property type="entry name" value="Thiamin diphosphate-binding fold (THDP-binding)"/>
    <property type="match status" value="2"/>
</dbReference>
<dbReference type="InterPro" id="IPR011766">
    <property type="entry name" value="TPP_enzyme_TPP-bd"/>
</dbReference>
<gene>
    <name evidence="7" type="ORF">A2626_00735</name>
</gene>
<evidence type="ECO:0000313" key="8">
    <source>
        <dbReference type="Proteomes" id="UP000177360"/>
    </source>
</evidence>
<dbReference type="Pfam" id="PF00205">
    <property type="entry name" value="TPP_enzyme_M"/>
    <property type="match status" value="1"/>
</dbReference>
<dbReference type="GO" id="GO:0009097">
    <property type="term" value="P:isoleucine biosynthetic process"/>
    <property type="evidence" value="ECO:0007669"/>
    <property type="project" value="TreeGrafter"/>
</dbReference>
<dbReference type="Pfam" id="PF02775">
    <property type="entry name" value="TPP_enzyme_C"/>
    <property type="match status" value="1"/>
</dbReference>
<dbReference type="EMBL" id="MHLZ01000016">
    <property type="protein sequence ID" value="OGZ19948.1"/>
    <property type="molecule type" value="Genomic_DNA"/>
</dbReference>
<dbReference type="PANTHER" id="PTHR18968:SF142">
    <property type="entry name" value="ACETOLACTATE SYNTHASE"/>
    <property type="match status" value="1"/>
</dbReference>
<dbReference type="GO" id="GO:0030976">
    <property type="term" value="F:thiamine pyrophosphate binding"/>
    <property type="evidence" value="ECO:0007669"/>
    <property type="project" value="InterPro"/>
</dbReference>
<dbReference type="InterPro" id="IPR012000">
    <property type="entry name" value="Thiamin_PyroP_enz_cen_dom"/>
</dbReference>
<dbReference type="CDD" id="cd00568">
    <property type="entry name" value="TPP_enzymes"/>
    <property type="match status" value="1"/>
</dbReference>
<evidence type="ECO:0000256" key="2">
    <source>
        <dbReference type="ARBA" id="ARBA00023052"/>
    </source>
</evidence>
<dbReference type="InterPro" id="IPR029035">
    <property type="entry name" value="DHS-like_NAD/FAD-binding_dom"/>
</dbReference>
<keyword evidence="2 3" id="KW-0786">Thiamine pyrophosphate</keyword>
<accession>A0A1G2E4B1</accession>
<dbReference type="GO" id="GO:0005948">
    <property type="term" value="C:acetolactate synthase complex"/>
    <property type="evidence" value="ECO:0007669"/>
    <property type="project" value="TreeGrafter"/>
</dbReference>
<evidence type="ECO:0000259" key="6">
    <source>
        <dbReference type="Pfam" id="PF02776"/>
    </source>
</evidence>
<dbReference type="InterPro" id="IPR012001">
    <property type="entry name" value="Thiamin_PyroP_enz_TPP-bd_dom"/>
</dbReference>
<dbReference type="InterPro" id="IPR029061">
    <property type="entry name" value="THDP-binding"/>
</dbReference>
<dbReference type="Gene3D" id="3.40.50.970">
    <property type="match status" value="2"/>
</dbReference>
<sequence length="566" mass="62571">MTRVADYIADFIYKQGVKDVFMLSGGGSIYLDDGVARNKNLNYICARNEATAPMMAEAYARLTGNLGVVYVTTGPGGANAVSGLAEAWVDSAPILIISGQVEKNRTTFNARIRGLRTLGIQELNIIDIVSSITKYAAIVNDPDTIRYHLEKSIYFAKSGRKGPVWLDIPLDVQSAIVDEEKLEMFHHWEDKIDSKVLELSIEKIFELLKNSSRPLIIAGQGIRMAGAIDDFKKLVERLNIPVIFSRLGQDILPFSNKNNFGHGGMHGSRFTGLIMKQSDLIIGLGSRLAIPFVGNNLDGFSDNAKLAMVDIDEAELKKPGVKIDLAIQADLKKALPVFLSKLSAINLPDYSQWLEMCKNYKEKYPLIIPEFKRNLIDLYYFVSRLDALSGQNNIFVNDAGSSNFVSGQALKFEKGQREITSGAFASMGLAIPLAIGCATADKDKQILAVTGDGSLELNIQELKTMSFYKKNIKLFVINNGGYVSIRNTQDALCEGRYINSDQASCNEVLDFQKVAAAFNLPYFNIQNYEEIDSKISEIISQPGPAFIEVVCDNKQKIIKPLKIETI</sequence>
<dbReference type="Proteomes" id="UP000177360">
    <property type="component" value="Unassembled WGS sequence"/>
</dbReference>
<dbReference type="GO" id="GO:0009099">
    <property type="term" value="P:L-valine biosynthetic process"/>
    <property type="evidence" value="ECO:0007669"/>
    <property type="project" value="TreeGrafter"/>
</dbReference>
<evidence type="ECO:0000259" key="5">
    <source>
        <dbReference type="Pfam" id="PF02775"/>
    </source>
</evidence>
<dbReference type="GO" id="GO:0000287">
    <property type="term" value="F:magnesium ion binding"/>
    <property type="evidence" value="ECO:0007669"/>
    <property type="project" value="InterPro"/>
</dbReference>
<feature type="domain" description="Thiamine pyrophosphate enzyme TPP-binding" evidence="5">
    <location>
        <begin position="398"/>
        <end position="549"/>
    </location>
</feature>
<evidence type="ECO:0000313" key="7">
    <source>
        <dbReference type="EMBL" id="OGZ19948.1"/>
    </source>
</evidence>
<evidence type="ECO:0000256" key="1">
    <source>
        <dbReference type="ARBA" id="ARBA00007812"/>
    </source>
</evidence>
<protein>
    <recommendedName>
        <fullName evidence="9">Acetolactate synthase</fullName>
    </recommendedName>
</protein>
<reference evidence="7 8" key="1">
    <citation type="journal article" date="2016" name="Nat. Commun.">
        <title>Thousands of microbial genomes shed light on interconnected biogeochemical processes in an aquifer system.</title>
        <authorList>
            <person name="Anantharaman K."/>
            <person name="Brown C.T."/>
            <person name="Hug L.A."/>
            <person name="Sharon I."/>
            <person name="Castelle C.J."/>
            <person name="Probst A.J."/>
            <person name="Thomas B.C."/>
            <person name="Singh A."/>
            <person name="Wilkins M.J."/>
            <person name="Karaoz U."/>
            <person name="Brodie E.L."/>
            <person name="Williams K.H."/>
            <person name="Hubbard S.S."/>
            <person name="Banfield J.F."/>
        </authorList>
    </citation>
    <scope>NUCLEOTIDE SEQUENCE [LARGE SCALE GENOMIC DNA]</scope>
</reference>
<feature type="domain" description="Thiamine pyrophosphate enzyme N-terminal TPP-binding" evidence="6">
    <location>
        <begin position="3"/>
        <end position="107"/>
    </location>
</feature>
<dbReference type="PANTHER" id="PTHR18968">
    <property type="entry name" value="THIAMINE PYROPHOSPHATE ENZYMES"/>
    <property type="match status" value="1"/>
</dbReference>
<dbReference type="GO" id="GO:0050660">
    <property type="term" value="F:flavin adenine dinucleotide binding"/>
    <property type="evidence" value="ECO:0007669"/>
    <property type="project" value="TreeGrafter"/>
</dbReference>
<dbReference type="FunFam" id="3.40.50.970:FF:000007">
    <property type="entry name" value="Acetolactate synthase"/>
    <property type="match status" value="1"/>
</dbReference>